<name>I7BKF3_MYCHA</name>
<organism evidence="1 2">
    <name type="scientific">Mycoplasma haematolamae (strain Purdue)</name>
    <dbReference type="NCBI Taxonomy" id="1212765"/>
    <lineage>
        <taxon>Bacteria</taxon>
        <taxon>Bacillati</taxon>
        <taxon>Mycoplasmatota</taxon>
        <taxon>Mollicutes</taxon>
        <taxon>Mycoplasmataceae</taxon>
        <taxon>Mycoplasma</taxon>
    </lineage>
</organism>
<reference evidence="2" key="2">
    <citation type="submission" date="2012-07" db="EMBL/GenBank/DDBJ databases">
        <title>Complete genome sequence of 'Candidatus Mycoplasma haemolamae'.</title>
        <authorList>
            <person name="Guimaraes A.M.S."/>
            <person name="Toth B."/>
            <person name="Santos A.P."/>
            <person name="Nascimento N.C."/>
            <person name="Sojka J.E."/>
            <person name="Messick J.B."/>
        </authorList>
    </citation>
    <scope>NUCLEOTIDE SEQUENCE [LARGE SCALE GENOMIC DNA]</scope>
    <source>
        <strain evidence="2">Purdue</strain>
    </source>
</reference>
<evidence type="ECO:0000313" key="1">
    <source>
        <dbReference type="EMBL" id="AFO52368.1"/>
    </source>
</evidence>
<gene>
    <name evidence="1" type="ordered locus">MHLP_03940</name>
</gene>
<sequence>MRLKGDYRIVGDSEFARGSVTHIVLDCEGFEEDKKLPDLKELGIENTIKVLSHVPIQKRTEVFME</sequence>
<keyword evidence="2" id="KW-1185">Reference proteome</keyword>
<dbReference type="AlphaFoldDB" id="I7BKF3"/>
<dbReference type="Proteomes" id="UP000006502">
    <property type="component" value="Chromosome"/>
</dbReference>
<dbReference type="KEGG" id="mhl:MHLP_03940"/>
<accession>I7BKF3</accession>
<dbReference type="PATRIC" id="fig|1212765.3.peg.895"/>
<dbReference type="HOGENOM" id="CLU_2845121_0_0_14"/>
<evidence type="ECO:0000313" key="2">
    <source>
        <dbReference type="Proteomes" id="UP000006502"/>
    </source>
</evidence>
<dbReference type="EMBL" id="CP003731">
    <property type="protein sequence ID" value="AFO52368.1"/>
    <property type="molecule type" value="Genomic_DNA"/>
</dbReference>
<protein>
    <submittedName>
        <fullName evidence="1">Uncharacterized protein</fullName>
    </submittedName>
</protein>
<reference evidence="1 2" key="1">
    <citation type="journal article" date="2012" name="J. Bacteriol.">
        <title>Genome Sequence of "Candidatus Mycoplasma haemolamae" Strain Purdue, a Red Blood Cell Pathogen of Alpacas (Vicugna pacos) and Llamas (Lama glama).</title>
        <authorList>
            <person name="Guimaraes A.M."/>
            <person name="Toth B."/>
            <person name="Santos A.P."/>
            <person name="do Nascimento N.C."/>
            <person name="Kritchevsky J.E."/>
            <person name="Messick J.B."/>
        </authorList>
    </citation>
    <scope>NUCLEOTIDE SEQUENCE [LARGE SCALE GENOMIC DNA]</scope>
    <source>
        <strain evidence="1 2">Purdue</strain>
    </source>
</reference>
<dbReference type="STRING" id="1212765.MHLP_03940"/>
<proteinExistence type="predicted"/>